<keyword evidence="2" id="KW-0472">Membrane</keyword>
<dbReference type="AlphaFoldDB" id="A0A8H6WRB0"/>
<keyword evidence="2" id="KW-0812">Transmembrane</keyword>
<feature type="transmembrane region" description="Helical" evidence="2">
    <location>
        <begin position="157"/>
        <end position="181"/>
    </location>
</feature>
<feature type="transmembrane region" description="Helical" evidence="2">
    <location>
        <begin position="128"/>
        <end position="151"/>
    </location>
</feature>
<gene>
    <name evidence="3" type="ORF">MVEN_02582100</name>
</gene>
<keyword evidence="4" id="KW-1185">Reference proteome</keyword>
<feature type="transmembrane region" description="Helical" evidence="2">
    <location>
        <begin position="20"/>
        <end position="37"/>
    </location>
</feature>
<feature type="transmembrane region" description="Helical" evidence="2">
    <location>
        <begin position="99"/>
        <end position="116"/>
    </location>
</feature>
<comment type="caution">
    <text evidence="3">The sequence shown here is derived from an EMBL/GenBank/DDBJ whole genome shotgun (WGS) entry which is preliminary data.</text>
</comment>
<name>A0A8H6WRB0_9AGAR</name>
<feature type="region of interest" description="Disordered" evidence="1">
    <location>
        <begin position="282"/>
        <end position="311"/>
    </location>
</feature>
<sequence length="311" mass="33976">MPSLEPILTAILVEAMLESTLHGLYSFLFMTVAYLFWVKPAPKRGPRLYLFAAIVLQYLISTTHWICAIFYTHRNFVILGGGLPAVLAAAEGDVPGEPLTILLTLSGFVAQLFAVHRVSVVWKNKHTMILFPSLLILVYIVTTAIGITFVIRGNAANYPLITTSTVLVLVVNGYSTALIAWKIWRINSASIPADTGRTEKTLMAIVRIVTESYAIQTTIELCMLISFILGSFVGALIFNHLAPPVFGIANLLIHARIGLGWAREPNPERKTEASTVVFRANPTASGLESVGEEMELQKPGQDGKSKRGQGI</sequence>
<dbReference type="EMBL" id="JACAZI010000039">
    <property type="protein sequence ID" value="KAF7326882.1"/>
    <property type="molecule type" value="Genomic_DNA"/>
</dbReference>
<keyword evidence="2" id="KW-1133">Transmembrane helix</keyword>
<evidence type="ECO:0000313" key="3">
    <source>
        <dbReference type="EMBL" id="KAF7326882.1"/>
    </source>
</evidence>
<dbReference type="OrthoDB" id="3028273at2759"/>
<evidence type="ECO:0000256" key="1">
    <source>
        <dbReference type="SAM" id="MobiDB-lite"/>
    </source>
</evidence>
<organism evidence="3 4">
    <name type="scientific">Mycena venus</name>
    <dbReference type="NCBI Taxonomy" id="2733690"/>
    <lineage>
        <taxon>Eukaryota</taxon>
        <taxon>Fungi</taxon>
        <taxon>Dikarya</taxon>
        <taxon>Basidiomycota</taxon>
        <taxon>Agaricomycotina</taxon>
        <taxon>Agaricomycetes</taxon>
        <taxon>Agaricomycetidae</taxon>
        <taxon>Agaricales</taxon>
        <taxon>Marasmiineae</taxon>
        <taxon>Mycenaceae</taxon>
        <taxon>Mycena</taxon>
    </lineage>
</organism>
<evidence type="ECO:0000256" key="2">
    <source>
        <dbReference type="SAM" id="Phobius"/>
    </source>
</evidence>
<feature type="transmembrane region" description="Helical" evidence="2">
    <location>
        <begin position="49"/>
        <end position="71"/>
    </location>
</feature>
<proteinExistence type="predicted"/>
<evidence type="ECO:0000313" key="4">
    <source>
        <dbReference type="Proteomes" id="UP000620124"/>
    </source>
</evidence>
<dbReference type="Proteomes" id="UP000620124">
    <property type="component" value="Unassembled WGS sequence"/>
</dbReference>
<reference evidence="3" key="1">
    <citation type="submission" date="2020-05" db="EMBL/GenBank/DDBJ databases">
        <title>Mycena genomes resolve the evolution of fungal bioluminescence.</title>
        <authorList>
            <person name="Tsai I.J."/>
        </authorList>
    </citation>
    <scope>NUCLEOTIDE SEQUENCE</scope>
    <source>
        <strain evidence="3">CCC161011</strain>
    </source>
</reference>
<protein>
    <submittedName>
        <fullName evidence="3">Uncharacterized protein</fullName>
    </submittedName>
</protein>
<feature type="transmembrane region" description="Helical" evidence="2">
    <location>
        <begin position="221"/>
        <end position="238"/>
    </location>
</feature>
<accession>A0A8H6WRB0</accession>